<feature type="compositionally biased region" description="Low complexity" evidence="2">
    <location>
        <begin position="76"/>
        <end position="87"/>
    </location>
</feature>
<feature type="domain" description="R3H" evidence="3">
    <location>
        <begin position="248"/>
        <end position="311"/>
    </location>
</feature>
<dbReference type="PROSITE" id="PS51061">
    <property type="entry name" value="R3H"/>
    <property type="match status" value="1"/>
</dbReference>
<name>A0A9W9G5V9_9EURO</name>
<dbReference type="GO" id="GO:0006012">
    <property type="term" value="P:galactose metabolic process"/>
    <property type="evidence" value="ECO:0007669"/>
    <property type="project" value="TreeGrafter"/>
</dbReference>
<feature type="compositionally biased region" description="Polar residues" evidence="2">
    <location>
        <begin position="609"/>
        <end position="620"/>
    </location>
</feature>
<feature type="region of interest" description="Disordered" evidence="2">
    <location>
        <begin position="661"/>
        <end position="782"/>
    </location>
</feature>
<dbReference type="OrthoDB" id="278430at2759"/>
<dbReference type="CDD" id="cd02642">
    <property type="entry name" value="R3H_encore_like"/>
    <property type="match status" value="1"/>
</dbReference>
<feature type="region of interest" description="Disordered" evidence="2">
    <location>
        <begin position="1"/>
        <end position="62"/>
    </location>
</feature>
<keyword evidence="6" id="KW-1185">Reference proteome</keyword>
<dbReference type="GeneID" id="81351763"/>
<dbReference type="Pfam" id="PF01424">
    <property type="entry name" value="R3H"/>
    <property type="match status" value="1"/>
</dbReference>
<dbReference type="InterPro" id="IPR036867">
    <property type="entry name" value="R3H_dom_sf"/>
</dbReference>
<evidence type="ECO:0000259" key="3">
    <source>
        <dbReference type="PROSITE" id="PS51061"/>
    </source>
</evidence>
<dbReference type="Proteomes" id="UP001149074">
    <property type="component" value="Unassembled WGS sequence"/>
</dbReference>
<dbReference type="InterPro" id="IPR024771">
    <property type="entry name" value="SUZ"/>
</dbReference>
<feature type="compositionally biased region" description="Polar residues" evidence="2">
    <location>
        <begin position="415"/>
        <end position="428"/>
    </location>
</feature>
<dbReference type="EMBL" id="JAPQKI010000001">
    <property type="protein sequence ID" value="KAJ5112235.1"/>
    <property type="molecule type" value="Genomic_DNA"/>
</dbReference>
<feature type="compositionally biased region" description="Basic and acidic residues" evidence="2">
    <location>
        <begin position="372"/>
        <end position="414"/>
    </location>
</feature>
<dbReference type="AlphaFoldDB" id="A0A9W9G5V9"/>
<feature type="compositionally biased region" description="Basic and acidic residues" evidence="2">
    <location>
        <begin position="88"/>
        <end position="101"/>
    </location>
</feature>
<feature type="compositionally biased region" description="Polar residues" evidence="2">
    <location>
        <begin position="554"/>
        <end position="569"/>
    </location>
</feature>
<reference evidence="5" key="2">
    <citation type="journal article" date="2023" name="IMA Fungus">
        <title>Comparative genomic study of the Penicillium genus elucidates a diverse pangenome and 15 lateral gene transfer events.</title>
        <authorList>
            <person name="Petersen C."/>
            <person name="Sorensen T."/>
            <person name="Nielsen M.R."/>
            <person name="Sondergaard T.E."/>
            <person name="Sorensen J.L."/>
            <person name="Fitzpatrick D.A."/>
            <person name="Frisvad J.C."/>
            <person name="Nielsen K.L."/>
        </authorList>
    </citation>
    <scope>NUCLEOTIDE SEQUENCE</scope>
    <source>
        <strain evidence="5">IBT 30761</strain>
    </source>
</reference>
<dbReference type="Gene3D" id="3.30.1370.50">
    <property type="entry name" value="R3H-like domain"/>
    <property type="match status" value="1"/>
</dbReference>
<feature type="compositionally biased region" description="Gly residues" evidence="2">
    <location>
        <begin position="773"/>
        <end position="782"/>
    </location>
</feature>
<dbReference type="GO" id="GO:0003676">
    <property type="term" value="F:nucleic acid binding"/>
    <property type="evidence" value="ECO:0007669"/>
    <property type="project" value="UniProtKB-UniRule"/>
</dbReference>
<reference evidence="5" key="1">
    <citation type="submission" date="2022-11" db="EMBL/GenBank/DDBJ databases">
        <authorList>
            <person name="Petersen C."/>
        </authorList>
    </citation>
    <scope>NUCLEOTIDE SEQUENCE</scope>
    <source>
        <strain evidence="5">IBT 30761</strain>
    </source>
</reference>
<feature type="domain" description="SUZ" evidence="4">
    <location>
        <begin position="312"/>
        <end position="407"/>
    </location>
</feature>
<feature type="region of interest" description="Disordered" evidence="2">
    <location>
        <begin position="521"/>
        <end position="620"/>
    </location>
</feature>
<feature type="compositionally biased region" description="Basic and acidic residues" evidence="2">
    <location>
        <begin position="126"/>
        <end position="135"/>
    </location>
</feature>
<protein>
    <recommendedName>
        <fullName evidence="7">R3H domain protein</fullName>
    </recommendedName>
</protein>
<feature type="compositionally biased region" description="Polar residues" evidence="2">
    <location>
        <begin position="521"/>
        <end position="542"/>
    </location>
</feature>
<feature type="region of interest" description="Disordered" evidence="2">
    <location>
        <begin position="341"/>
        <end position="444"/>
    </location>
</feature>
<feature type="region of interest" description="Disordered" evidence="2">
    <location>
        <begin position="75"/>
        <end position="110"/>
    </location>
</feature>
<organism evidence="5 6">
    <name type="scientific">Penicillium argentinense</name>
    <dbReference type="NCBI Taxonomy" id="1131581"/>
    <lineage>
        <taxon>Eukaryota</taxon>
        <taxon>Fungi</taxon>
        <taxon>Dikarya</taxon>
        <taxon>Ascomycota</taxon>
        <taxon>Pezizomycotina</taxon>
        <taxon>Eurotiomycetes</taxon>
        <taxon>Eurotiomycetidae</taxon>
        <taxon>Eurotiales</taxon>
        <taxon>Aspergillaceae</taxon>
        <taxon>Penicillium</taxon>
    </lineage>
</organism>
<dbReference type="PANTHER" id="PTHR15672">
    <property type="entry name" value="CAMP-REGULATED PHOSPHOPROTEIN 21 RELATED R3H DOMAIN CONTAINING PROTEIN"/>
    <property type="match status" value="1"/>
</dbReference>
<feature type="compositionally biased region" description="Polar residues" evidence="2">
    <location>
        <begin position="44"/>
        <end position="53"/>
    </location>
</feature>
<dbReference type="InterPro" id="IPR051937">
    <property type="entry name" value="R3H_domain_containing"/>
</dbReference>
<feature type="compositionally biased region" description="Polar residues" evidence="2">
    <location>
        <begin position="591"/>
        <end position="601"/>
    </location>
</feature>
<sequence length="782" mass="83918">MADLHESQSSPAYNVNNDPQSAIAAKSQNHHADASLPHPHHTHIITQEGTPSEPSIDDLGRAVQDIDITLQKKRVGSGSSLDGQDSGLLKRENSFDDDRTHLSNSSTKMTNFDSKSLASVTTFAMDEKDSVRPDDSASVQANDEDESLSGPASGAPNSVTGSEAGGRGFRDQYRDGNVIRPRGILAAPGPLFNNGGQRGAVGIPPDSVANNFVVPASPGVLADGSSLHGFPLEPDEKLLEAMRNPRDRLLTLQLEEKIRVFIKESNEQSLELPPTHAFGRLLAHKLGDYYHLTHFVDNNVTSVRLHRTPFCRLPTPISAIHAANNDTQPPVVPAMKIMRRTDGDRPSTEGSVAASSSAPSKATSEAGDSGQGDDRAGSTTSAKDRPTLKEREAKYEEARARIFRDFPEGAKSDAGDSNPNMSRSSSTTGRKKNNRNRNPQDDGFEARSQFNAYYPSTQYPNGSIPYNGTMGDGYSANQAVPYLVGPGVQPPSGAYVAPGPNNSMHPGQMNMNSVPQYPMAVSSQMPSNGSWAGGTMPQQSPYSGYASMNPPGMMNQQSQNNSSPATNNYAMPHPPQYPQPASWNPAPYTGNYHQSPQQRNQPPVHWPNYPQQQSMPPNMAANTYAQFPGQHFNPAFQNGAGGPGMPVGYGRSHFNPQTRAFIPGGAPLSRHPSRGTQPMPYGNVQPNFQNQPQWTGYPEPIQMRGQEHSPISSTRRVSVSSRDSIAKWGTPSHLPPKPPPSKVPSKFDLSGPNGSPYQPSGIAGARNGPLVVTGGGAPSKAN</sequence>
<evidence type="ECO:0000313" key="6">
    <source>
        <dbReference type="Proteomes" id="UP001149074"/>
    </source>
</evidence>
<feature type="compositionally biased region" description="Low complexity" evidence="2">
    <location>
        <begin position="351"/>
        <end position="366"/>
    </location>
</feature>
<evidence type="ECO:0000313" key="5">
    <source>
        <dbReference type="EMBL" id="KAJ5112235.1"/>
    </source>
</evidence>
<feature type="compositionally biased region" description="Low complexity" evidence="2">
    <location>
        <begin position="709"/>
        <end position="723"/>
    </location>
</feature>
<feature type="compositionally biased region" description="Polar residues" evidence="2">
    <location>
        <begin position="684"/>
        <end position="694"/>
    </location>
</feature>
<dbReference type="PANTHER" id="PTHR15672:SF8">
    <property type="entry name" value="PROTEIN ENCORE"/>
    <property type="match status" value="1"/>
</dbReference>
<evidence type="ECO:0000256" key="1">
    <source>
        <dbReference type="ARBA" id="ARBA00022553"/>
    </source>
</evidence>
<evidence type="ECO:0000259" key="4">
    <source>
        <dbReference type="PROSITE" id="PS51673"/>
    </source>
</evidence>
<feature type="compositionally biased region" description="Pro residues" evidence="2">
    <location>
        <begin position="733"/>
        <end position="742"/>
    </location>
</feature>
<dbReference type="InterPro" id="IPR001374">
    <property type="entry name" value="R3H_dom"/>
</dbReference>
<evidence type="ECO:0000256" key="2">
    <source>
        <dbReference type="SAM" id="MobiDB-lite"/>
    </source>
</evidence>
<dbReference type="SUPFAM" id="SSF82708">
    <property type="entry name" value="R3H domain"/>
    <property type="match status" value="1"/>
</dbReference>
<dbReference type="RefSeq" id="XP_056480008.1">
    <property type="nucleotide sequence ID" value="XM_056612784.1"/>
</dbReference>
<feature type="compositionally biased region" description="Polar residues" evidence="2">
    <location>
        <begin position="7"/>
        <end position="20"/>
    </location>
</feature>
<feature type="region of interest" description="Disordered" evidence="2">
    <location>
        <begin position="126"/>
        <end position="174"/>
    </location>
</feature>
<dbReference type="Pfam" id="PF12752">
    <property type="entry name" value="SUZ"/>
    <property type="match status" value="1"/>
</dbReference>
<proteinExistence type="predicted"/>
<gene>
    <name evidence="5" type="ORF">N7532_000280</name>
</gene>
<dbReference type="PROSITE" id="PS51673">
    <property type="entry name" value="SUZ"/>
    <property type="match status" value="1"/>
</dbReference>
<comment type="caution">
    <text evidence="5">The sequence shown here is derived from an EMBL/GenBank/DDBJ whole genome shotgun (WGS) entry which is preliminary data.</text>
</comment>
<evidence type="ECO:0008006" key="7">
    <source>
        <dbReference type="Google" id="ProtNLM"/>
    </source>
</evidence>
<keyword evidence="1" id="KW-0597">Phosphoprotein</keyword>
<accession>A0A9W9G5V9</accession>